<accession>A0A1E5KU22</accession>
<sequence length="297" mass="35079">MKSNRLKDLIKTENSEISFEEYRIRYATERFLLRLQESEYKDNFIIKGGFLLGTIFKVEQRTTKDLDTLLKGISADRKNVTKMLEMIISIELDDGVQFELINLLDSQQESIYDGFRAKFKMTFLEEKSVVQFDLDLGVGDTITPQAEVIDIPLLFNEKKGERKAITLYAYPIETILAEKTEIILNLGTKNSRMKDFYDIHLILNSQNKPSVTKFYEAFENTWMFRHKELSIDEEVFDDWFFIVDEIITNKEMNEISWKNYIKDREYAKHLKLKSIVSQFKDYLEALQRVYIDKNGVN</sequence>
<proteinExistence type="predicted"/>
<gene>
    <name evidence="1" type="ORF">BCR26_16750</name>
</gene>
<name>A0A1E5KU22_9ENTE</name>
<dbReference type="RefSeq" id="WP_069699655.1">
    <property type="nucleotide sequence ID" value="NZ_JAGGMA010000008.1"/>
</dbReference>
<protein>
    <recommendedName>
        <fullName evidence="3">Abortive phage infection protein</fullName>
    </recommendedName>
</protein>
<comment type="caution">
    <text evidence="1">The sequence shown here is derived from an EMBL/GenBank/DDBJ whole genome shotgun (WGS) entry which is preliminary data.</text>
</comment>
<reference evidence="1 2" key="1">
    <citation type="submission" date="2016-09" db="EMBL/GenBank/DDBJ databases">
        <authorList>
            <person name="Capua I."/>
            <person name="De Benedictis P."/>
            <person name="Joannis T."/>
            <person name="Lombin L.H."/>
            <person name="Cattoli G."/>
        </authorList>
    </citation>
    <scope>NUCLEOTIDE SEQUENCE [LARGE SCALE GENOMIC DNA]</scope>
    <source>
        <strain evidence="1 2">LMG 25899</strain>
    </source>
</reference>
<dbReference type="OrthoDB" id="9808443at2"/>
<evidence type="ECO:0008006" key="3">
    <source>
        <dbReference type="Google" id="ProtNLM"/>
    </source>
</evidence>
<dbReference type="InterPro" id="IPR014942">
    <property type="entry name" value="AbiEii"/>
</dbReference>
<dbReference type="Pfam" id="PF08843">
    <property type="entry name" value="AbiEii"/>
    <property type="match status" value="1"/>
</dbReference>
<organism evidence="1 2">
    <name type="scientific">Enterococcus rivorum</name>
    <dbReference type="NCBI Taxonomy" id="762845"/>
    <lineage>
        <taxon>Bacteria</taxon>
        <taxon>Bacillati</taxon>
        <taxon>Bacillota</taxon>
        <taxon>Bacilli</taxon>
        <taxon>Lactobacillales</taxon>
        <taxon>Enterococcaceae</taxon>
        <taxon>Enterococcus</taxon>
    </lineage>
</organism>
<dbReference type="EMBL" id="MIEK01000049">
    <property type="protein sequence ID" value="OEH81360.1"/>
    <property type="molecule type" value="Genomic_DNA"/>
</dbReference>
<evidence type="ECO:0000313" key="1">
    <source>
        <dbReference type="EMBL" id="OEH81360.1"/>
    </source>
</evidence>
<keyword evidence="2" id="KW-1185">Reference proteome</keyword>
<dbReference type="AlphaFoldDB" id="A0A1E5KU22"/>
<dbReference type="Proteomes" id="UP000095256">
    <property type="component" value="Unassembled WGS sequence"/>
</dbReference>
<evidence type="ECO:0000313" key="2">
    <source>
        <dbReference type="Proteomes" id="UP000095256"/>
    </source>
</evidence>